<dbReference type="EMBL" id="CP042905">
    <property type="protein sequence ID" value="QEE15450.1"/>
    <property type="molecule type" value="Genomic_DNA"/>
</dbReference>
<reference evidence="2 3" key="1">
    <citation type="journal article" date="2020" name="Nature">
        <title>Isolation of an archaeon at the prokaryote-eukaryote interface.</title>
        <authorList>
            <person name="Imachi H."/>
            <person name="Nobu M.K."/>
            <person name="Nakahara N."/>
            <person name="Morono Y."/>
            <person name="Ogawara M."/>
            <person name="Takaki Y."/>
            <person name="Takano Y."/>
            <person name="Uematsu K."/>
            <person name="Ikuta T."/>
            <person name="Ito M."/>
            <person name="Matsui Y."/>
            <person name="Miyazaki M."/>
            <person name="Murata K."/>
            <person name="Saito Y."/>
            <person name="Sakai S."/>
            <person name="Song C."/>
            <person name="Tasumi E."/>
            <person name="Yamanaka Y."/>
            <person name="Yamaguchi T."/>
            <person name="Kamagata Y."/>
            <person name="Tamaki H."/>
            <person name="Takai K."/>
        </authorList>
    </citation>
    <scope>NUCLEOTIDE SEQUENCE [LARGE SCALE GENOMIC DNA]</scope>
    <source>
        <strain evidence="2 3">MK-D1</strain>
    </source>
</reference>
<proteinExistence type="predicted"/>
<feature type="transmembrane region" description="Helical" evidence="1">
    <location>
        <begin position="18"/>
        <end position="36"/>
    </location>
</feature>
<evidence type="ECO:0000313" key="3">
    <source>
        <dbReference type="Proteomes" id="UP000321408"/>
    </source>
</evidence>
<dbReference type="RefSeq" id="WP_147662358.1">
    <property type="nucleotide sequence ID" value="NZ_CP042905.2"/>
</dbReference>
<sequence>MKLHTIAVIEIKKSFKGILKVSLFMSIFVIMISSIFDPDLFAGMDEVLANYPDFIMEMIGGALDLATFGGFYTVEFLAMIWIWLGIYFILQAGQDIPSTIENKTIDLTLSKPLKRWEFVLGRYMRFVFSIFFVMVFIGILTFLFIEFAPNLQDQDINLVEFFWGLTWAFVFLVSLTTTAFFFSVFLTRKQSTGIAFGILVLFFIIGTFYSFFDEGIQNIKYLSLFFYYDPSRIIVSHSYENVVRDFLILIGYSVVLINASILLFNKRDIPV</sequence>
<dbReference type="AlphaFoldDB" id="A0A5B9D9P0"/>
<feature type="transmembrane region" description="Helical" evidence="1">
    <location>
        <begin position="70"/>
        <end position="90"/>
    </location>
</feature>
<dbReference type="GO" id="GO:0140359">
    <property type="term" value="F:ABC-type transporter activity"/>
    <property type="evidence" value="ECO:0007669"/>
    <property type="project" value="InterPro"/>
</dbReference>
<feature type="transmembrane region" description="Helical" evidence="1">
    <location>
        <begin position="123"/>
        <end position="145"/>
    </location>
</feature>
<reference evidence="2 3" key="2">
    <citation type="journal article" date="2024" name="Int. J. Syst. Evol. Microbiol.">
        <title>Promethearchaeum syntrophicum gen. nov., sp. nov., an anaerobic, obligately syntrophic archaeon, the first isolate of the lineage 'Asgard' archaea, and proposal of the new archaeal phylum Promethearchaeota phyl. nov. and kingdom Promethearchaeati regn. nov.</title>
        <authorList>
            <person name="Imachi H."/>
            <person name="Nobu M.K."/>
            <person name="Kato S."/>
            <person name="Takaki Y."/>
            <person name="Miyazaki M."/>
            <person name="Miyata M."/>
            <person name="Ogawara M."/>
            <person name="Saito Y."/>
            <person name="Sakai S."/>
            <person name="Tahara Y.O."/>
            <person name="Takano Y."/>
            <person name="Tasumi E."/>
            <person name="Uematsu K."/>
            <person name="Yoshimura T."/>
            <person name="Itoh T."/>
            <person name="Ohkuma M."/>
            <person name="Takai K."/>
        </authorList>
    </citation>
    <scope>NUCLEOTIDE SEQUENCE [LARGE SCALE GENOMIC DNA]</scope>
    <source>
        <strain evidence="2 3">MK-D1</strain>
    </source>
</reference>
<dbReference type="GeneID" id="41329267"/>
<dbReference type="KEGG" id="psyt:DSAG12_01275"/>
<protein>
    <submittedName>
        <fullName evidence="2">ABC transporter permease subunit</fullName>
    </submittedName>
</protein>
<accession>A0A5B9D9P0</accession>
<dbReference type="PANTHER" id="PTHR43471">
    <property type="entry name" value="ABC TRANSPORTER PERMEASE"/>
    <property type="match status" value="1"/>
</dbReference>
<evidence type="ECO:0000256" key="1">
    <source>
        <dbReference type="SAM" id="Phobius"/>
    </source>
</evidence>
<organism evidence="2 3">
    <name type="scientific">Promethearchaeum syntrophicum</name>
    <dbReference type="NCBI Taxonomy" id="2594042"/>
    <lineage>
        <taxon>Archaea</taxon>
        <taxon>Promethearchaeati</taxon>
        <taxon>Promethearchaeota</taxon>
        <taxon>Promethearchaeia</taxon>
        <taxon>Promethearchaeales</taxon>
        <taxon>Promethearchaeaceae</taxon>
        <taxon>Promethearchaeum</taxon>
    </lineage>
</organism>
<feature type="transmembrane region" description="Helical" evidence="1">
    <location>
        <begin position="193"/>
        <end position="212"/>
    </location>
</feature>
<keyword evidence="3" id="KW-1185">Reference proteome</keyword>
<keyword evidence="1" id="KW-1133">Transmembrane helix</keyword>
<dbReference type="GO" id="GO:0005886">
    <property type="term" value="C:plasma membrane"/>
    <property type="evidence" value="ECO:0007669"/>
    <property type="project" value="UniProtKB-SubCell"/>
</dbReference>
<dbReference type="Pfam" id="PF12679">
    <property type="entry name" value="ABC2_membrane_2"/>
    <property type="match status" value="1"/>
</dbReference>
<dbReference type="OrthoDB" id="93707at2157"/>
<gene>
    <name evidence="2" type="ORF">DSAG12_01275</name>
</gene>
<feature type="transmembrane region" description="Helical" evidence="1">
    <location>
        <begin position="165"/>
        <end position="186"/>
    </location>
</feature>
<evidence type="ECO:0000313" key="2">
    <source>
        <dbReference type="EMBL" id="QEE15450.1"/>
    </source>
</evidence>
<keyword evidence="1" id="KW-0812">Transmembrane</keyword>
<keyword evidence="1" id="KW-0472">Membrane</keyword>
<dbReference type="Proteomes" id="UP000321408">
    <property type="component" value="Chromosome"/>
</dbReference>
<feature type="transmembrane region" description="Helical" evidence="1">
    <location>
        <begin position="246"/>
        <end position="264"/>
    </location>
</feature>
<name>A0A5B9D9P0_9ARCH</name>